<comment type="caution">
    <text evidence="3">The sequence shown here is derived from an EMBL/GenBank/DDBJ whole genome shotgun (WGS) entry which is preliminary data.</text>
</comment>
<name>A0A9W9INV8_9EURO</name>
<accession>A0A9W9INV8</accession>
<dbReference type="AlphaFoldDB" id="A0A9W9INV8"/>
<feature type="chain" id="PRO_5040781810" evidence="2">
    <location>
        <begin position="17"/>
        <end position="723"/>
    </location>
</feature>
<organism evidence="3 4">
    <name type="scientific">Penicillium capsulatum</name>
    <dbReference type="NCBI Taxonomy" id="69766"/>
    <lineage>
        <taxon>Eukaryota</taxon>
        <taxon>Fungi</taxon>
        <taxon>Dikarya</taxon>
        <taxon>Ascomycota</taxon>
        <taxon>Pezizomycotina</taxon>
        <taxon>Eurotiomycetes</taxon>
        <taxon>Eurotiomycetidae</taxon>
        <taxon>Eurotiales</taxon>
        <taxon>Aspergillaceae</taxon>
        <taxon>Penicillium</taxon>
    </lineage>
</organism>
<evidence type="ECO:0000313" key="4">
    <source>
        <dbReference type="Proteomes" id="UP001146351"/>
    </source>
</evidence>
<proteinExistence type="predicted"/>
<keyword evidence="4" id="KW-1185">Reference proteome</keyword>
<evidence type="ECO:0000256" key="2">
    <source>
        <dbReference type="SAM" id="SignalP"/>
    </source>
</evidence>
<reference evidence="3" key="2">
    <citation type="journal article" date="2023" name="IMA Fungus">
        <title>Comparative genomic study of the Penicillium genus elucidates a diverse pangenome and 15 lateral gene transfer events.</title>
        <authorList>
            <person name="Petersen C."/>
            <person name="Sorensen T."/>
            <person name="Nielsen M.R."/>
            <person name="Sondergaard T.E."/>
            <person name="Sorensen J.L."/>
            <person name="Fitzpatrick D.A."/>
            <person name="Frisvad J.C."/>
            <person name="Nielsen K.L."/>
        </authorList>
    </citation>
    <scope>NUCLEOTIDE SEQUENCE</scope>
    <source>
        <strain evidence="3">IBT 21917</strain>
    </source>
</reference>
<keyword evidence="2" id="KW-0732">Signal</keyword>
<dbReference type="EMBL" id="JAPQKO010000001">
    <property type="protein sequence ID" value="KAJ5182503.1"/>
    <property type="molecule type" value="Genomic_DNA"/>
</dbReference>
<dbReference type="OrthoDB" id="1896086at2759"/>
<feature type="region of interest" description="Disordered" evidence="1">
    <location>
        <begin position="224"/>
        <end position="250"/>
    </location>
</feature>
<reference evidence="3" key="1">
    <citation type="submission" date="2022-11" db="EMBL/GenBank/DDBJ databases">
        <authorList>
            <person name="Petersen C."/>
        </authorList>
    </citation>
    <scope>NUCLEOTIDE SEQUENCE</scope>
    <source>
        <strain evidence="3">IBT 21917</strain>
    </source>
</reference>
<protein>
    <submittedName>
        <fullName evidence="3">Uncharacterized protein</fullName>
    </submittedName>
</protein>
<evidence type="ECO:0000256" key="1">
    <source>
        <dbReference type="SAM" id="MobiDB-lite"/>
    </source>
</evidence>
<dbReference type="Proteomes" id="UP001146351">
    <property type="component" value="Unassembled WGS sequence"/>
</dbReference>
<feature type="signal peptide" evidence="2">
    <location>
        <begin position="1"/>
        <end position="16"/>
    </location>
</feature>
<sequence>MRLSLVFPCVFSLAAASSLKTTARATRTPALPPVAERAVRPTATGMIGIDPWQGEPVISHYVASDGQWQASNSEQIHEVQTTTDDGKTATNTLSAPVAFMTGSNDEMSLVMTPDLRTELVRIAEGVTPCISKKRDPATCGVPDFARRVQTSESDLVREVLRMTESGSEGIQNLIDLLGLGGEAQLLESLGYAAWGVALLVFFYKAFSADHGNMPLAASVGSGTGWPNDPGKTPDDSSGGNGGDGDVKICPQNAPTGNERPICQECGGSSKSQTCTKGKWRNCDCLMAAMGISVQQPRSWGVRITVVFDDAISSGDQLLDSQKPDVNCSSNYADALSVEKTYLLRLARIFCSGDKNEAVLTDTHLQLNQQLNTNVAFKREPGEGCQATCDQDFEALFNQCEGINSHTAQAKGNATVKECKASYQYEVHKSTQPNCDVGKTSTVPANVFSNAPAWKTFCEDKDNDQKPRSIIYDLKGNKKTGRKRDDLQARTPPPNMDGYIDKLAVFSWEPNKQGLLSRNCSDAFHDIVQSECGRTGSQQNLMAGKGSVFVGSGTYSYRIINDNAVVPRWGTKTYHWKPDRFKDANKASDALKAESIYYACSLWDDVRFTPEDNKRDVGNSWSSSKYTYNVFWKKNCKLEEGKQEQSMKWPVEDDKSITCSIAFQNAAKIPKISNDDNNGMKDDPEKSYGGYQDYGCLRYVVIPIPNAFDKLEDKELSQTMGDYH</sequence>
<evidence type="ECO:0000313" key="3">
    <source>
        <dbReference type="EMBL" id="KAJ5182503.1"/>
    </source>
</evidence>
<gene>
    <name evidence="3" type="ORF">N7492_000119</name>
</gene>